<dbReference type="EMBL" id="GISG01266778">
    <property type="protein sequence ID" value="MBA4675303.1"/>
    <property type="molecule type" value="Transcribed_RNA"/>
</dbReference>
<organism evidence="1">
    <name type="scientific">Opuntia streptacantha</name>
    <name type="common">Prickly pear cactus</name>
    <name type="synonym">Opuntia cardona</name>
    <dbReference type="NCBI Taxonomy" id="393608"/>
    <lineage>
        <taxon>Eukaryota</taxon>
        <taxon>Viridiplantae</taxon>
        <taxon>Streptophyta</taxon>
        <taxon>Embryophyta</taxon>
        <taxon>Tracheophyta</taxon>
        <taxon>Spermatophyta</taxon>
        <taxon>Magnoliopsida</taxon>
        <taxon>eudicotyledons</taxon>
        <taxon>Gunneridae</taxon>
        <taxon>Pentapetalae</taxon>
        <taxon>Caryophyllales</taxon>
        <taxon>Cactineae</taxon>
        <taxon>Cactaceae</taxon>
        <taxon>Opuntioideae</taxon>
        <taxon>Opuntia</taxon>
    </lineage>
</organism>
<reference evidence="1" key="1">
    <citation type="journal article" date="2013" name="J. Plant Res.">
        <title>Effect of fungi and light on seed germination of three Opuntia species from semiarid lands of central Mexico.</title>
        <authorList>
            <person name="Delgado-Sanchez P."/>
            <person name="Jimenez-Bremont J.F."/>
            <person name="Guerrero-Gonzalez Mde L."/>
            <person name="Flores J."/>
        </authorList>
    </citation>
    <scope>NUCLEOTIDE SEQUENCE</scope>
    <source>
        <tissue evidence="1">Cladode</tissue>
    </source>
</reference>
<reference evidence="1" key="2">
    <citation type="submission" date="2020-07" db="EMBL/GenBank/DDBJ databases">
        <authorList>
            <person name="Vera ALvarez R."/>
            <person name="Arias-Moreno D.M."/>
            <person name="Jimenez-Jacinto V."/>
            <person name="Jimenez-Bremont J.F."/>
            <person name="Swaminathan K."/>
            <person name="Moose S.P."/>
            <person name="Guerrero-Gonzalez M.L."/>
            <person name="Marino-Ramirez L."/>
            <person name="Landsman D."/>
            <person name="Rodriguez-Kessler M."/>
            <person name="Delgado-Sanchez P."/>
        </authorList>
    </citation>
    <scope>NUCLEOTIDE SEQUENCE</scope>
    <source>
        <tissue evidence="1">Cladode</tissue>
    </source>
</reference>
<sequence length="121" mass="14134">MPPFSFLLVSSINPLIVNVLKKKSPYSCGLMIKVYFSSLASFSNRFKWDLKRNYSTTIFSIQDKCILLLVVYVVRDQCSLLMARYFIAFFVNIQQLQSLNDCFKRESSYPSYRACANCHWI</sequence>
<dbReference type="AlphaFoldDB" id="A0A7C9EUA6"/>
<evidence type="ECO:0000313" key="1">
    <source>
        <dbReference type="EMBL" id="MBA4675303.1"/>
    </source>
</evidence>
<accession>A0A7C9EUA6</accession>
<protein>
    <submittedName>
        <fullName evidence="1">Uncharacterized protein</fullName>
    </submittedName>
</protein>
<name>A0A7C9EUA6_OPUST</name>
<proteinExistence type="predicted"/>